<dbReference type="AlphaFoldDB" id="A0A8B3S668"/>
<proteinExistence type="predicted"/>
<gene>
    <name evidence="1" type="ORF">AEth_00546</name>
</gene>
<dbReference type="Proteomes" id="UP000291831">
    <property type="component" value="Unassembled WGS sequence"/>
</dbReference>
<reference evidence="2" key="1">
    <citation type="submission" date="2019-01" db="EMBL/GenBank/DDBJ databases">
        <title>Anaerobic oxidation of ethane by archaea from a marine hydrocarbon seep.</title>
        <authorList>
            <person name="Musat F."/>
        </authorList>
    </citation>
    <scope>NUCLEOTIDE SEQUENCE [LARGE SCALE GENOMIC DNA]</scope>
</reference>
<evidence type="ECO:0000313" key="2">
    <source>
        <dbReference type="Proteomes" id="UP000291831"/>
    </source>
</evidence>
<protein>
    <recommendedName>
        <fullName evidence="3">Transposase</fullName>
    </recommendedName>
</protein>
<dbReference type="Pfam" id="PF13565">
    <property type="entry name" value="HTH_32"/>
    <property type="match status" value="1"/>
</dbReference>
<comment type="caution">
    <text evidence="1">The sequence shown here is derived from an EMBL/GenBank/DDBJ whole genome shotgun (WGS) entry which is preliminary data.</text>
</comment>
<dbReference type="InterPro" id="IPR009057">
    <property type="entry name" value="Homeodomain-like_sf"/>
</dbReference>
<dbReference type="SUPFAM" id="SSF46689">
    <property type="entry name" value="Homeodomain-like"/>
    <property type="match status" value="1"/>
</dbReference>
<name>A0A8B3S668_9EURY</name>
<dbReference type="EMBL" id="RPGO01000009">
    <property type="protein sequence ID" value="RZB32223.1"/>
    <property type="molecule type" value="Genomic_DNA"/>
</dbReference>
<accession>A0A8B3S668</accession>
<sequence length="151" mass="18031">MSVEELTKRIKSIEKDVKILQRLYLIKFRYEGLSVEKAAKRVEISKPVAYIWQNRWNEAGYDGLKPKFAGGKPSKLSIQQKEQLKRILKKQNNWTTEEVRELVLREFKVGYTQKQIRVILKSFKMHHAKPFPHDYRKPDDAEERLKKTFLN</sequence>
<evidence type="ECO:0000313" key="1">
    <source>
        <dbReference type="EMBL" id="RZB32223.1"/>
    </source>
</evidence>
<evidence type="ECO:0008006" key="3">
    <source>
        <dbReference type="Google" id="ProtNLM"/>
    </source>
</evidence>
<organism evidence="1 2">
    <name type="scientific">Candidatus Argoarchaeum ethanivorans</name>
    <dbReference type="NCBI Taxonomy" id="2608793"/>
    <lineage>
        <taxon>Archaea</taxon>
        <taxon>Methanobacteriati</taxon>
        <taxon>Methanobacteriota</taxon>
        <taxon>Stenosarchaea group</taxon>
        <taxon>Methanomicrobia</taxon>
        <taxon>Methanosarcinales</taxon>
        <taxon>Methanosarcinales incertae sedis</taxon>
        <taxon>GOM Arc I cluster</taxon>
        <taxon>Candidatus Argoarchaeum</taxon>
    </lineage>
</organism>